<feature type="region of interest" description="Disordered" evidence="5">
    <location>
        <begin position="367"/>
        <end position="421"/>
    </location>
</feature>
<evidence type="ECO:0000256" key="2">
    <source>
        <dbReference type="ARBA" id="ARBA00022980"/>
    </source>
</evidence>
<dbReference type="Proteomes" id="UP000824890">
    <property type="component" value="Unassembled WGS sequence"/>
</dbReference>
<dbReference type="InterPro" id="IPR030878">
    <property type="entry name" value="Ribosomal_uL15"/>
</dbReference>
<dbReference type="InterPro" id="IPR036770">
    <property type="entry name" value="Ankyrin_rpt-contain_sf"/>
</dbReference>
<evidence type="ECO:0000256" key="5">
    <source>
        <dbReference type="SAM" id="MobiDB-lite"/>
    </source>
</evidence>
<dbReference type="InterPro" id="IPR001196">
    <property type="entry name" value="Ribosomal_uL15_CS"/>
</dbReference>
<accession>A0ABQ8CQT7</accession>
<dbReference type="Gene3D" id="3.100.10.10">
    <property type="match status" value="1"/>
</dbReference>
<dbReference type="Pfam" id="PF00828">
    <property type="entry name" value="Ribosomal_L27A"/>
    <property type="match status" value="1"/>
</dbReference>
<gene>
    <name evidence="7" type="ORF">HID58_027098</name>
</gene>
<feature type="domain" description="Large ribosomal subunit protein uL15/eL18" evidence="6">
    <location>
        <begin position="72"/>
        <end position="143"/>
    </location>
</feature>
<feature type="compositionally biased region" description="Basic residues" evidence="5">
    <location>
        <begin position="21"/>
        <end position="30"/>
    </location>
</feature>
<keyword evidence="8" id="KW-1185">Reference proteome</keyword>
<comment type="caution">
    <text evidence="7">The sequence shown here is derived from an EMBL/GenBank/DDBJ whole genome shotgun (WGS) entry which is preliminary data.</text>
</comment>
<evidence type="ECO:0000313" key="7">
    <source>
        <dbReference type="EMBL" id="KAH0919438.1"/>
    </source>
</evidence>
<dbReference type="PROSITE" id="PS00475">
    <property type="entry name" value="RIBOSOMAL_L15"/>
    <property type="match status" value="1"/>
</dbReference>
<name>A0ABQ8CQT7_BRANA</name>
<dbReference type="EMBL" id="JAGKQM010000007">
    <property type="protein sequence ID" value="KAH0919438.1"/>
    <property type="molecule type" value="Genomic_DNA"/>
</dbReference>
<keyword evidence="2 4" id="KW-0689">Ribosomal protein</keyword>
<dbReference type="Gene3D" id="1.25.40.20">
    <property type="entry name" value="Ankyrin repeat-containing domain"/>
    <property type="match status" value="1"/>
</dbReference>
<feature type="compositionally biased region" description="Basic residues" evidence="5">
    <location>
        <begin position="371"/>
        <end position="389"/>
    </location>
</feature>
<reference evidence="7 8" key="1">
    <citation type="submission" date="2021-05" db="EMBL/GenBank/DDBJ databases">
        <title>Genome Assembly of Synthetic Allotetraploid Brassica napus Reveals Homoeologous Exchanges between Subgenomes.</title>
        <authorList>
            <person name="Davis J.T."/>
        </authorList>
    </citation>
    <scope>NUCLEOTIDE SEQUENCE [LARGE SCALE GENOMIC DNA]</scope>
    <source>
        <strain evidence="8">cv. Da-Ae</strain>
        <tissue evidence="7">Seedling</tissue>
    </source>
</reference>
<dbReference type="HAMAP" id="MF_01341">
    <property type="entry name" value="Ribosomal_uL15"/>
    <property type="match status" value="1"/>
</dbReference>
<evidence type="ECO:0000259" key="6">
    <source>
        <dbReference type="Pfam" id="PF00828"/>
    </source>
</evidence>
<feature type="compositionally biased region" description="Polar residues" evidence="5">
    <location>
        <begin position="404"/>
        <end position="421"/>
    </location>
</feature>
<dbReference type="InterPro" id="IPR036227">
    <property type="entry name" value="Ribosomal_uL15/eL18_sf"/>
</dbReference>
<dbReference type="PANTHER" id="PTHR11721">
    <property type="entry name" value="60S RIBOSOMAL PROTEIN L27A"/>
    <property type="match status" value="1"/>
</dbReference>
<evidence type="ECO:0000313" key="8">
    <source>
        <dbReference type="Proteomes" id="UP000824890"/>
    </source>
</evidence>
<dbReference type="SUPFAM" id="SSF52080">
    <property type="entry name" value="Ribosomal proteins L15p and L18e"/>
    <property type="match status" value="1"/>
</dbReference>
<evidence type="ECO:0000256" key="1">
    <source>
        <dbReference type="ARBA" id="ARBA00007320"/>
    </source>
</evidence>
<comment type="similarity">
    <text evidence="1 4">Belongs to the universal ribosomal protein uL15 family.</text>
</comment>
<organism evidence="7 8">
    <name type="scientific">Brassica napus</name>
    <name type="common">Rape</name>
    <dbReference type="NCBI Taxonomy" id="3708"/>
    <lineage>
        <taxon>Eukaryota</taxon>
        <taxon>Viridiplantae</taxon>
        <taxon>Streptophyta</taxon>
        <taxon>Embryophyta</taxon>
        <taxon>Tracheophyta</taxon>
        <taxon>Spermatophyta</taxon>
        <taxon>Magnoliopsida</taxon>
        <taxon>eudicotyledons</taxon>
        <taxon>Gunneridae</taxon>
        <taxon>Pentapetalae</taxon>
        <taxon>rosids</taxon>
        <taxon>malvids</taxon>
        <taxon>Brassicales</taxon>
        <taxon>Brassicaceae</taxon>
        <taxon>Brassiceae</taxon>
        <taxon>Brassica</taxon>
    </lineage>
</organism>
<proteinExistence type="inferred from homology"/>
<evidence type="ECO:0000256" key="4">
    <source>
        <dbReference type="RuleBase" id="RU003888"/>
    </source>
</evidence>
<protein>
    <recommendedName>
        <fullName evidence="6">Large ribosomal subunit protein uL15/eL18 domain-containing protein</fullName>
    </recommendedName>
</protein>
<evidence type="ECO:0000256" key="3">
    <source>
        <dbReference type="ARBA" id="ARBA00023274"/>
    </source>
</evidence>
<dbReference type="InterPro" id="IPR021131">
    <property type="entry name" value="Ribosomal_uL15/eL18"/>
</dbReference>
<keyword evidence="3 4" id="KW-0687">Ribonucleoprotein</keyword>
<feature type="region of interest" description="Disordered" evidence="5">
    <location>
        <begin position="1"/>
        <end position="35"/>
    </location>
</feature>
<feature type="compositionally biased region" description="Basic residues" evidence="5">
    <location>
        <begin position="1"/>
        <end position="14"/>
    </location>
</feature>
<dbReference type="PANTHER" id="PTHR11721:SF39">
    <property type="entry name" value="GENOME ASSEMBLY, CHROMOSOME: A07"/>
    <property type="match status" value="1"/>
</dbReference>
<sequence length="421" mass="47376">MTTRFKKNRKKRGHVSAGHGRIGKHRKHPGGRGNAGGMHHHRILFDKYHPGYFGKVGMRYFHKLRNKFYCPIVNLDRLWSLVPEDVKAKSTKDKVPLIDVTQHGFFKVLGKGHLPENKPFVVKAKLISKTAEKKIKEAGGAVTDQMASGSEKTLPCPDSSKITSPALKFDALDFPAMKAMEDFETCAREHGEKMREDPAYILELSRCNPGAKFDQEQLSNMGQMFQRLQDHARQDPRASFENLGKPGALEEFAERVAQIRKDPEVEPILAELDACPAALLKFVDDKQVLKKLGKSMLRSQVKDLSVLSFRLALLLKAFNSLPFQQGLNYDDDDEELVSEGRKALKIAFGYAKMKCFKVLLDAERKKANKVERKKKTTSHHASRKGKTKRSNILSNKGDDVALKNSESQIPTTELDDSSSMC</sequence>